<evidence type="ECO:0000259" key="8">
    <source>
        <dbReference type="Pfam" id="PF08281"/>
    </source>
</evidence>
<dbReference type="GO" id="GO:0016987">
    <property type="term" value="F:sigma factor activity"/>
    <property type="evidence" value="ECO:0007669"/>
    <property type="project" value="UniProtKB-KW"/>
</dbReference>
<keyword evidence="4 6" id="KW-0238">DNA-binding</keyword>
<keyword evidence="10" id="KW-1185">Reference proteome</keyword>
<evidence type="ECO:0000256" key="3">
    <source>
        <dbReference type="ARBA" id="ARBA00023082"/>
    </source>
</evidence>
<dbReference type="SUPFAM" id="SSF88946">
    <property type="entry name" value="Sigma2 domain of RNA polymerase sigma factors"/>
    <property type="match status" value="1"/>
</dbReference>
<dbReference type="PROSITE" id="PS01063">
    <property type="entry name" value="SIGMA70_ECF"/>
    <property type="match status" value="1"/>
</dbReference>
<evidence type="ECO:0000256" key="4">
    <source>
        <dbReference type="ARBA" id="ARBA00023125"/>
    </source>
</evidence>
<name>A0A4Y8IS82_9BACI</name>
<dbReference type="PANTHER" id="PTHR43133:SF60">
    <property type="entry name" value="RNA POLYMERASE SIGMA FACTOR SIGV"/>
    <property type="match status" value="1"/>
</dbReference>
<feature type="domain" description="RNA polymerase sigma factor 70 region 4 type 2" evidence="8">
    <location>
        <begin position="128"/>
        <end position="180"/>
    </location>
</feature>
<dbReference type="CDD" id="cd06171">
    <property type="entry name" value="Sigma70_r4"/>
    <property type="match status" value="1"/>
</dbReference>
<dbReference type="OrthoDB" id="9785675at2"/>
<dbReference type="GO" id="GO:0003677">
    <property type="term" value="F:DNA binding"/>
    <property type="evidence" value="ECO:0007669"/>
    <property type="project" value="UniProtKB-KW"/>
</dbReference>
<evidence type="ECO:0000259" key="7">
    <source>
        <dbReference type="Pfam" id="PF04542"/>
    </source>
</evidence>
<dbReference type="InterPro" id="IPR014284">
    <property type="entry name" value="RNA_pol_sigma-70_dom"/>
</dbReference>
<dbReference type="NCBIfam" id="NF007223">
    <property type="entry name" value="PRK09641.1"/>
    <property type="match status" value="1"/>
</dbReference>
<dbReference type="InterPro" id="IPR013249">
    <property type="entry name" value="RNA_pol_sigma70_r4_t2"/>
</dbReference>
<accession>A0A4Y8IS82</accession>
<keyword evidence="5 6" id="KW-0804">Transcription</keyword>
<dbReference type="PANTHER" id="PTHR43133">
    <property type="entry name" value="RNA POLYMERASE ECF-TYPE SIGMA FACTO"/>
    <property type="match status" value="1"/>
</dbReference>
<evidence type="ECO:0000313" key="9">
    <source>
        <dbReference type="EMBL" id="TFB21483.1"/>
    </source>
</evidence>
<dbReference type="InterPro" id="IPR039425">
    <property type="entry name" value="RNA_pol_sigma-70-like"/>
</dbReference>
<evidence type="ECO:0000256" key="6">
    <source>
        <dbReference type="RuleBase" id="RU000716"/>
    </source>
</evidence>
<dbReference type="Gene3D" id="1.10.1740.10">
    <property type="match status" value="1"/>
</dbReference>
<protein>
    <recommendedName>
        <fullName evidence="6">RNA polymerase sigma factor</fullName>
    </recommendedName>
</protein>
<comment type="caution">
    <text evidence="9">The sequence shown here is derived from an EMBL/GenBank/DDBJ whole genome shotgun (WGS) entry which is preliminary data.</text>
</comment>
<reference evidence="9 10" key="1">
    <citation type="submission" date="2019-03" db="EMBL/GenBank/DDBJ databases">
        <authorList>
            <person name="He R.-H."/>
        </authorList>
    </citation>
    <scope>NUCLEOTIDE SEQUENCE [LARGE SCALE GENOMIC DNA]</scope>
    <source>
        <strain evidence="10">SH 714</strain>
    </source>
</reference>
<keyword evidence="2 6" id="KW-0805">Transcription regulation</keyword>
<dbReference type="Pfam" id="PF08281">
    <property type="entry name" value="Sigma70_r4_2"/>
    <property type="match status" value="1"/>
</dbReference>
<keyword evidence="3 6" id="KW-0731">Sigma factor</keyword>
<gene>
    <name evidence="9" type="primary">sigW</name>
    <name evidence="9" type="ORF">E3U55_09235</name>
</gene>
<evidence type="ECO:0000256" key="1">
    <source>
        <dbReference type="ARBA" id="ARBA00010641"/>
    </source>
</evidence>
<dbReference type="AlphaFoldDB" id="A0A4Y8IS82"/>
<dbReference type="EMBL" id="SOPW01000008">
    <property type="protein sequence ID" value="TFB21483.1"/>
    <property type="molecule type" value="Genomic_DNA"/>
</dbReference>
<dbReference type="GO" id="GO:0006352">
    <property type="term" value="P:DNA-templated transcription initiation"/>
    <property type="evidence" value="ECO:0007669"/>
    <property type="project" value="InterPro"/>
</dbReference>
<proteinExistence type="inferred from homology"/>
<dbReference type="RefSeq" id="WP_134340145.1">
    <property type="nucleotide sequence ID" value="NZ_SOPW01000008.1"/>
</dbReference>
<dbReference type="Gene3D" id="1.10.10.10">
    <property type="entry name" value="Winged helix-like DNA-binding domain superfamily/Winged helix DNA-binding domain"/>
    <property type="match status" value="1"/>
</dbReference>
<sequence length="190" mass="22152">MDLRLNQLIKQVKKGNHEAYGLIINQFQQPIYQHCLRMLGNHHDAQEIAQETFIKAYVNINTFKQKNKFSPWLYRIATNLAIDWMRKKKPIHILDQPISDDHQTTHVDQLKSKGPTPEESYETLEFNEAIQEALLTLPPKYRAVIVLKYSQDLSLQEISEVLDLPMGTVKTHLHRGREALRSTLIEVIRS</sequence>
<evidence type="ECO:0000256" key="5">
    <source>
        <dbReference type="ARBA" id="ARBA00023163"/>
    </source>
</evidence>
<dbReference type="InterPro" id="IPR000838">
    <property type="entry name" value="RNA_pol_sigma70_ECF_CS"/>
</dbReference>
<organism evidence="9 10">
    <name type="scientific">Filobacillus milosensis</name>
    <dbReference type="NCBI Taxonomy" id="94137"/>
    <lineage>
        <taxon>Bacteria</taxon>
        <taxon>Bacillati</taxon>
        <taxon>Bacillota</taxon>
        <taxon>Bacilli</taxon>
        <taxon>Bacillales</taxon>
        <taxon>Bacillaceae</taxon>
        <taxon>Filobacillus</taxon>
    </lineage>
</organism>
<dbReference type="Pfam" id="PF04542">
    <property type="entry name" value="Sigma70_r2"/>
    <property type="match status" value="1"/>
</dbReference>
<evidence type="ECO:0000313" key="10">
    <source>
        <dbReference type="Proteomes" id="UP000297975"/>
    </source>
</evidence>
<dbReference type="InterPro" id="IPR013324">
    <property type="entry name" value="RNA_pol_sigma_r3/r4-like"/>
</dbReference>
<dbReference type="NCBIfam" id="TIGR02937">
    <property type="entry name" value="sigma70-ECF"/>
    <property type="match status" value="1"/>
</dbReference>
<dbReference type="Proteomes" id="UP000297975">
    <property type="component" value="Unassembled WGS sequence"/>
</dbReference>
<dbReference type="InterPro" id="IPR007627">
    <property type="entry name" value="RNA_pol_sigma70_r2"/>
</dbReference>
<dbReference type="InterPro" id="IPR013325">
    <property type="entry name" value="RNA_pol_sigma_r2"/>
</dbReference>
<feature type="domain" description="RNA polymerase sigma-70 region 2" evidence="7">
    <location>
        <begin position="24"/>
        <end position="89"/>
    </location>
</feature>
<dbReference type="GO" id="GO:0006950">
    <property type="term" value="P:response to stress"/>
    <property type="evidence" value="ECO:0007669"/>
    <property type="project" value="UniProtKB-ARBA"/>
</dbReference>
<dbReference type="InterPro" id="IPR036388">
    <property type="entry name" value="WH-like_DNA-bd_sf"/>
</dbReference>
<comment type="similarity">
    <text evidence="1 6">Belongs to the sigma-70 factor family. ECF subfamily.</text>
</comment>
<evidence type="ECO:0000256" key="2">
    <source>
        <dbReference type="ARBA" id="ARBA00023015"/>
    </source>
</evidence>
<dbReference type="SUPFAM" id="SSF88659">
    <property type="entry name" value="Sigma3 and sigma4 domains of RNA polymerase sigma factors"/>
    <property type="match status" value="1"/>
</dbReference>